<accession>A0A510G960</accession>
<gene>
    <name evidence="1" type="ORF">RAS_p560</name>
</gene>
<geneLocation type="plasmid" evidence="1 2">
    <name>pRA1</name>
</geneLocation>
<keyword evidence="1" id="KW-0614">Plasmid</keyword>
<dbReference type="Proteomes" id="UP000321183">
    <property type="component" value="Plasmid pRA1"/>
</dbReference>
<dbReference type="AlphaFoldDB" id="A0A510G960"/>
<sequence length="58" mass="6727">MLLRDFRNIKFFQDKNSKNITKNIKKVTKETNSGYLATLYSTGSAAIDNYIQLVTYFV</sequence>
<proteinExistence type="predicted"/>
<protein>
    <submittedName>
        <fullName evidence="1">Uncharacterized protein</fullName>
    </submittedName>
</protein>
<evidence type="ECO:0000313" key="2">
    <source>
        <dbReference type="Proteomes" id="UP000321183"/>
    </source>
</evidence>
<dbReference type="EMBL" id="AP019564">
    <property type="protein sequence ID" value="BBJ32460.1"/>
    <property type="molecule type" value="Genomic_DNA"/>
</dbReference>
<evidence type="ECO:0000313" key="1">
    <source>
        <dbReference type="EMBL" id="BBJ32460.1"/>
    </source>
</evidence>
<name>A0A510G960_9RICK</name>
<keyword evidence="2" id="KW-1185">Reference proteome</keyword>
<dbReference type="KEGG" id="ras:RAS_p560"/>
<reference evidence="1 2" key="1">
    <citation type="submission" date="2019-04" db="EMBL/GenBank/DDBJ databases">
        <title>Draft genome sequence of Rickettsia asiatica Maytaro1284.</title>
        <authorList>
            <person name="Thu M."/>
            <person name="Qiu Y."/>
            <person name="Nakao R."/>
        </authorList>
    </citation>
    <scope>NUCLEOTIDE SEQUENCE [LARGE SCALE GENOMIC DNA]</scope>
    <source>
        <strain evidence="1 2">Maytaro1284</strain>
        <plasmid evidence="1 2">pRA1</plasmid>
    </source>
</reference>
<organism evidence="1 2">
    <name type="scientific">Rickettsia asiatica</name>
    <dbReference type="NCBI Taxonomy" id="238800"/>
    <lineage>
        <taxon>Bacteria</taxon>
        <taxon>Pseudomonadati</taxon>
        <taxon>Pseudomonadota</taxon>
        <taxon>Alphaproteobacteria</taxon>
        <taxon>Rickettsiales</taxon>
        <taxon>Rickettsiaceae</taxon>
        <taxon>Rickettsieae</taxon>
        <taxon>Rickettsia</taxon>
        <taxon>spotted fever group</taxon>
    </lineage>
</organism>